<dbReference type="AlphaFoldDB" id="A0A2P8E3U7"/>
<accession>A0A2P8E3U7</accession>
<name>A0A2P8E3U7_9ACTN</name>
<proteinExistence type="predicted"/>
<protein>
    <submittedName>
        <fullName evidence="2">Uncharacterized protein</fullName>
    </submittedName>
</protein>
<reference evidence="2 3" key="1">
    <citation type="submission" date="2018-03" db="EMBL/GenBank/DDBJ databases">
        <title>Genomic Encyclopedia of Archaeal and Bacterial Type Strains, Phase II (KMG-II): from individual species to whole genera.</title>
        <authorList>
            <person name="Goeker M."/>
        </authorList>
    </citation>
    <scope>NUCLEOTIDE SEQUENCE [LARGE SCALE GENOMIC DNA]</scope>
    <source>
        <strain evidence="2 3">DSM 45211</strain>
    </source>
</reference>
<organism evidence="2 3">
    <name type="scientific">Haloactinopolyspora alba</name>
    <dbReference type="NCBI Taxonomy" id="648780"/>
    <lineage>
        <taxon>Bacteria</taxon>
        <taxon>Bacillati</taxon>
        <taxon>Actinomycetota</taxon>
        <taxon>Actinomycetes</taxon>
        <taxon>Jiangellales</taxon>
        <taxon>Jiangellaceae</taxon>
        <taxon>Haloactinopolyspora</taxon>
    </lineage>
</organism>
<keyword evidence="1" id="KW-0472">Membrane</keyword>
<dbReference type="OrthoDB" id="5150008at2"/>
<dbReference type="EMBL" id="PYGE01000006">
    <property type="protein sequence ID" value="PSL04142.1"/>
    <property type="molecule type" value="Genomic_DNA"/>
</dbReference>
<evidence type="ECO:0000313" key="3">
    <source>
        <dbReference type="Proteomes" id="UP000243528"/>
    </source>
</evidence>
<feature type="transmembrane region" description="Helical" evidence="1">
    <location>
        <begin position="21"/>
        <end position="43"/>
    </location>
</feature>
<evidence type="ECO:0000313" key="2">
    <source>
        <dbReference type="EMBL" id="PSL04142.1"/>
    </source>
</evidence>
<dbReference type="RefSeq" id="WP_106537155.1">
    <property type="nucleotide sequence ID" value="NZ_ML142900.1"/>
</dbReference>
<evidence type="ECO:0000256" key="1">
    <source>
        <dbReference type="SAM" id="Phobius"/>
    </source>
</evidence>
<feature type="transmembrane region" description="Helical" evidence="1">
    <location>
        <begin position="55"/>
        <end position="79"/>
    </location>
</feature>
<keyword evidence="1" id="KW-1133">Transmembrane helix</keyword>
<sequence>MNTVIRNLKTLLRVIRAKGAIGGGMASWLRTVVPVLWGALITWGAAQLAWLPAPVVALLTSGDLVLFITGAVVAVWYAVWRRLEHRVPAWLTRLVLGSNQAPRYDGKPATR</sequence>
<comment type="caution">
    <text evidence="2">The sequence shown here is derived from an EMBL/GenBank/DDBJ whole genome shotgun (WGS) entry which is preliminary data.</text>
</comment>
<gene>
    <name evidence="2" type="ORF">CLV30_106147</name>
</gene>
<keyword evidence="3" id="KW-1185">Reference proteome</keyword>
<keyword evidence="1" id="KW-0812">Transmembrane</keyword>
<dbReference type="Proteomes" id="UP000243528">
    <property type="component" value="Unassembled WGS sequence"/>
</dbReference>